<evidence type="ECO:0000256" key="1">
    <source>
        <dbReference type="ARBA" id="ARBA00004701"/>
    </source>
</evidence>
<dbReference type="NCBIfam" id="TIGR03026">
    <property type="entry name" value="NDP-sugDHase"/>
    <property type="match status" value="1"/>
</dbReference>
<feature type="domain" description="UDP-glucose/GDP-mannose dehydrogenase C-terminal" evidence="12">
    <location>
        <begin position="320"/>
        <end position="422"/>
    </location>
</feature>
<evidence type="ECO:0000256" key="10">
    <source>
        <dbReference type="PIRSR" id="PIRSR500134-2"/>
    </source>
</evidence>
<dbReference type="PANTHER" id="PTHR43750">
    <property type="entry name" value="UDP-GLUCOSE 6-DEHYDROGENASE TUAD"/>
    <property type="match status" value="1"/>
</dbReference>
<evidence type="ECO:0000256" key="9">
    <source>
        <dbReference type="PIRSR" id="PIRSR500134-1"/>
    </source>
</evidence>
<dbReference type="OrthoDB" id="9803238at2"/>
<dbReference type="GO" id="GO:0000271">
    <property type="term" value="P:polysaccharide biosynthetic process"/>
    <property type="evidence" value="ECO:0007669"/>
    <property type="project" value="InterPro"/>
</dbReference>
<keyword evidence="6 8" id="KW-0520">NAD</keyword>
<dbReference type="InterPro" id="IPR008927">
    <property type="entry name" value="6-PGluconate_DH-like_C_sf"/>
</dbReference>
<dbReference type="GO" id="GO:0051287">
    <property type="term" value="F:NAD binding"/>
    <property type="evidence" value="ECO:0007669"/>
    <property type="project" value="InterPro"/>
</dbReference>
<keyword evidence="5 8" id="KW-0560">Oxidoreductase</keyword>
<dbReference type="Pfam" id="PF00984">
    <property type="entry name" value="UDPG_MGDP_dh"/>
    <property type="match status" value="1"/>
</dbReference>
<feature type="active site" description="Nucleophile" evidence="9">
    <location>
        <position position="269"/>
    </location>
</feature>
<proteinExistence type="inferred from homology"/>
<comment type="caution">
    <text evidence="13">The sequence shown here is derived from an EMBL/GenBank/DDBJ whole genome shotgun (WGS) entry which is preliminary data.</text>
</comment>
<dbReference type="RefSeq" id="WP_130153215.1">
    <property type="nucleotide sequence ID" value="NZ_SCFB01000001.1"/>
</dbReference>
<dbReference type="EC" id="1.1.1.22" evidence="3 8"/>
<dbReference type="AlphaFoldDB" id="A0A4Q7DK19"/>
<evidence type="ECO:0000259" key="12">
    <source>
        <dbReference type="SMART" id="SM00984"/>
    </source>
</evidence>
<dbReference type="InterPro" id="IPR014027">
    <property type="entry name" value="UDP-Glc/GDP-Man_DH_C"/>
</dbReference>
<dbReference type="Pfam" id="PF03720">
    <property type="entry name" value="UDPG_MGDP_dh_C"/>
    <property type="match status" value="1"/>
</dbReference>
<evidence type="ECO:0000313" key="13">
    <source>
        <dbReference type="EMBL" id="RZI47102.1"/>
    </source>
</evidence>
<dbReference type="Proteomes" id="UP000293550">
    <property type="component" value="Unassembled WGS sequence"/>
</dbReference>
<dbReference type="GO" id="GO:0003979">
    <property type="term" value="F:UDP-glucose 6-dehydrogenase activity"/>
    <property type="evidence" value="ECO:0007669"/>
    <property type="project" value="UniProtKB-EC"/>
</dbReference>
<evidence type="ECO:0000256" key="11">
    <source>
        <dbReference type="PIRSR" id="PIRSR500134-3"/>
    </source>
</evidence>
<dbReference type="InterPro" id="IPR036291">
    <property type="entry name" value="NAD(P)-bd_dom_sf"/>
</dbReference>
<comment type="similarity">
    <text evidence="2 8">Belongs to the UDP-glucose/GDP-mannose dehydrogenase family.</text>
</comment>
<dbReference type="Pfam" id="PF03721">
    <property type="entry name" value="UDPG_MGDP_dh_N"/>
    <property type="match status" value="1"/>
</dbReference>
<feature type="binding site" evidence="10">
    <location>
        <position position="212"/>
    </location>
    <ligand>
        <name>substrate</name>
    </ligand>
</feature>
<dbReference type="GO" id="GO:0006065">
    <property type="term" value="P:UDP-glucuronate biosynthetic process"/>
    <property type="evidence" value="ECO:0007669"/>
    <property type="project" value="UniProtKB-UniPathway"/>
</dbReference>
<dbReference type="UniPathway" id="UPA00038">
    <property type="reaction ID" value="UER00491"/>
</dbReference>
<keyword evidence="14" id="KW-1185">Reference proteome</keyword>
<dbReference type="SUPFAM" id="SSF51735">
    <property type="entry name" value="NAD(P)-binding Rossmann-fold domains"/>
    <property type="match status" value="1"/>
</dbReference>
<dbReference type="PIRSF" id="PIRSF000124">
    <property type="entry name" value="UDPglc_GDPman_dh"/>
    <property type="match status" value="1"/>
</dbReference>
<dbReference type="InterPro" id="IPR014026">
    <property type="entry name" value="UDP-Glc/GDP-Man_DH_dimer"/>
</dbReference>
<feature type="binding site" evidence="11">
    <location>
        <position position="123"/>
    </location>
    <ligand>
        <name>NAD(+)</name>
        <dbReference type="ChEBI" id="CHEBI:57540"/>
    </ligand>
</feature>
<comment type="catalytic activity">
    <reaction evidence="7 8">
        <text>UDP-alpha-D-glucose + 2 NAD(+) + H2O = UDP-alpha-D-glucuronate + 2 NADH + 3 H(+)</text>
        <dbReference type="Rhea" id="RHEA:23596"/>
        <dbReference type="ChEBI" id="CHEBI:15377"/>
        <dbReference type="ChEBI" id="CHEBI:15378"/>
        <dbReference type="ChEBI" id="CHEBI:57540"/>
        <dbReference type="ChEBI" id="CHEBI:57945"/>
        <dbReference type="ChEBI" id="CHEBI:58052"/>
        <dbReference type="ChEBI" id="CHEBI:58885"/>
        <dbReference type="EC" id="1.1.1.22"/>
    </reaction>
</comment>
<dbReference type="Gene3D" id="1.20.5.100">
    <property type="entry name" value="Cytochrome c1, transmembrane anchor, C-terminal"/>
    <property type="match status" value="1"/>
</dbReference>
<dbReference type="SMART" id="SM00984">
    <property type="entry name" value="UDPG_MGDP_dh_C"/>
    <property type="match status" value="1"/>
</dbReference>
<dbReference type="InterPro" id="IPR036220">
    <property type="entry name" value="UDP-Glc/GDP-Man_DH_C_sf"/>
</dbReference>
<protein>
    <recommendedName>
        <fullName evidence="4 8">UDP-glucose 6-dehydrogenase</fullName>
        <ecNumber evidence="3 8">1.1.1.22</ecNumber>
    </recommendedName>
</protein>
<evidence type="ECO:0000256" key="5">
    <source>
        <dbReference type="ARBA" id="ARBA00023002"/>
    </source>
</evidence>
<dbReference type="Gene3D" id="3.40.50.720">
    <property type="entry name" value="NAD(P)-binding Rossmann-like Domain"/>
    <property type="match status" value="2"/>
</dbReference>
<evidence type="ECO:0000313" key="14">
    <source>
        <dbReference type="Proteomes" id="UP000293550"/>
    </source>
</evidence>
<feature type="binding site" evidence="11">
    <location>
        <position position="85"/>
    </location>
    <ligand>
        <name>NAD(+)</name>
        <dbReference type="ChEBI" id="CHEBI:57540"/>
    </ligand>
</feature>
<dbReference type="InterPro" id="IPR001732">
    <property type="entry name" value="UDP-Glc/GDP-Man_DH_N"/>
</dbReference>
<evidence type="ECO:0000256" key="7">
    <source>
        <dbReference type="ARBA" id="ARBA00047473"/>
    </source>
</evidence>
<evidence type="ECO:0000256" key="3">
    <source>
        <dbReference type="ARBA" id="ARBA00012954"/>
    </source>
</evidence>
<evidence type="ECO:0000256" key="4">
    <source>
        <dbReference type="ARBA" id="ARBA00015132"/>
    </source>
</evidence>
<dbReference type="EMBL" id="SCFB01000001">
    <property type="protein sequence ID" value="RZI47102.1"/>
    <property type="molecule type" value="Genomic_DNA"/>
</dbReference>
<dbReference type="InterPro" id="IPR028357">
    <property type="entry name" value="UDPglc_DH_bac"/>
</dbReference>
<evidence type="ECO:0000256" key="2">
    <source>
        <dbReference type="ARBA" id="ARBA00006601"/>
    </source>
</evidence>
<feature type="binding site" evidence="10">
    <location>
        <position position="266"/>
    </location>
    <ligand>
        <name>substrate</name>
    </ligand>
</feature>
<comment type="pathway">
    <text evidence="1">Nucleotide-sugar biosynthesis; UDP-alpha-D-glucuronate biosynthesis; UDP-alpha-D-glucuronate from UDP-alpha-D-glucose: step 1/1.</text>
</comment>
<dbReference type="SUPFAM" id="SSF52413">
    <property type="entry name" value="UDP-glucose/GDP-mannose dehydrogenase C-terminal domain"/>
    <property type="match status" value="1"/>
</dbReference>
<dbReference type="PIRSF" id="PIRSF500134">
    <property type="entry name" value="UDPglc_DH_bac"/>
    <property type="match status" value="1"/>
</dbReference>
<sequence length="453" mass="48453">MLKVSVIGLGKLGAPMAAVYASKGFDVIGVDKNPAFVDAINHGRAPVEEDRLQDFIDQSKGRLSATLDTAEAVKNTDITFVIVPTPSGPDGSFTNKYVLESLKEIGAGIKGKEGYHLVVITSTVMPGSTDGEIRQTLEKYAGRPVGETLGLCYSPEFIALGTVIRDMLNPDFFLIGESDKKAGDLLVSIYSQACDNQPRMERMNFVNAELTKISVNTFVTTKISYANMLSDLCDYLPGADVDVVTQAIGCDSRIGHKYLKGAVAYGGPCFPRDNVAFSRLAEIIGANADLAVATDTINRHQKDRVLAIIDQLDYQPKTIGILGLSYKPGTSVIEESQGVGLAASLKKQGFNVVVFDPMAMAPAKAVLGEHARYAASAAECVSESDAIVIMTAWPEFAELTASLFDEKPAGFAVIDCWRILKPETLPAKTASIHLGRGVLAQLATAKERHVAAS</sequence>
<gene>
    <name evidence="13" type="ORF">EQU50_00515</name>
</gene>
<name>A0A4Q7DK19_9PROT</name>
<reference evidence="13 14" key="1">
    <citation type="submission" date="2018-10" db="EMBL/GenBank/DDBJ databases">
        <title>An updated phylogeny of the Alphaproteobacteria reveals that the parasitic Rickettsiales and Holosporales have independent origins.</title>
        <authorList>
            <person name="Munoz-Gomez S.A."/>
            <person name="Hess S."/>
            <person name="Burger G."/>
            <person name="Lang B.F."/>
            <person name="Susko E."/>
            <person name="Slamovits C.H."/>
            <person name="Roger A.J."/>
        </authorList>
    </citation>
    <scope>NUCLEOTIDE SEQUENCE [LARGE SCALE GENOMIC DNA]</scope>
    <source>
        <strain evidence="13">HOLO01</strain>
    </source>
</reference>
<organism evidence="13 14">
    <name type="scientific">Candidatus Finniella inopinata</name>
    <dbReference type="NCBI Taxonomy" id="1696036"/>
    <lineage>
        <taxon>Bacteria</taxon>
        <taxon>Pseudomonadati</taxon>
        <taxon>Pseudomonadota</taxon>
        <taxon>Alphaproteobacteria</taxon>
        <taxon>Holosporales</taxon>
        <taxon>Candidatus Paracaedibacteraceae</taxon>
        <taxon>Candidatus Finniella</taxon>
    </lineage>
</organism>
<dbReference type="PANTHER" id="PTHR43750:SF3">
    <property type="entry name" value="UDP-GLUCOSE 6-DEHYDROGENASE TUAD"/>
    <property type="match status" value="1"/>
</dbReference>
<dbReference type="SUPFAM" id="SSF48179">
    <property type="entry name" value="6-phosphogluconate dehydrogenase C-terminal domain-like"/>
    <property type="match status" value="1"/>
</dbReference>
<feature type="binding site" evidence="10">
    <location>
        <position position="327"/>
    </location>
    <ligand>
        <name>substrate</name>
    </ligand>
</feature>
<evidence type="ECO:0000256" key="6">
    <source>
        <dbReference type="ARBA" id="ARBA00023027"/>
    </source>
</evidence>
<dbReference type="InterPro" id="IPR017476">
    <property type="entry name" value="UDP-Glc/GDP-Man"/>
</dbReference>
<accession>A0A4Q7DK19</accession>
<evidence type="ECO:0000256" key="8">
    <source>
        <dbReference type="PIRNR" id="PIRNR000124"/>
    </source>
</evidence>
<feature type="binding site" evidence="11">
    <location>
        <position position="31"/>
    </location>
    <ligand>
        <name>NAD(+)</name>
        <dbReference type="ChEBI" id="CHEBI:57540"/>
    </ligand>
</feature>